<dbReference type="KEGG" id="jcu:105645336"/>
<dbReference type="InterPro" id="IPR050466">
    <property type="entry name" value="Carboxylest/Gibb_receptor"/>
</dbReference>
<dbReference type="InterPro" id="IPR013094">
    <property type="entry name" value="AB_hydrolase_3"/>
</dbReference>
<evidence type="ECO:0000256" key="2">
    <source>
        <dbReference type="PROSITE-ProRule" id="PRU10038"/>
    </source>
</evidence>
<name>A0A067K102_JATCU</name>
<dbReference type="Pfam" id="PF07859">
    <property type="entry name" value="Abhydrolase_3"/>
    <property type="match status" value="1"/>
</dbReference>
<dbReference type="OrthoDB" id="408631at2759"/>
<evidence type="ECO:0000313" key="4">
    <source>
        <dbReference type="EMBL" id="KDP25940.1"/>
    </source>
</evidence>
<dbReference type="GO" id="GO:0016787">
    <property type="term" value="F:hydrolase activity"/>
    <property type="evidence" value="ECO:0007669"/>
    <property type="project" value="InterPro"/>
</dbReference>
<dbReference type="PANTHER" id="PTHR23024">
    <property type="entry name" value="ARYLACETAMIDE DEACETYLASE"/>
    <property type="match status" value="1"/>
</dbReference>
<dbReference type="Gene3D" id="3.40.50.1820">
    <property type="entry name" value="alpha/beta hydrolase"/>
    <property type="match status" value="1"/>
</dbReference>
<dbReference type="SMR" id="A0A067K102"/>
<evidence type="ECO:0000313" key="5">
    <source>
        <dbReference type="Proteomes" id="UP000027138"/>
    </source>
</evidence>
<dbReference type="PROSITE" id="PS01174">
    <property type="entry name" value="LIPASE_GDXG_SER"/>
    <property type="match status" value="1"/>
</dbReference>
<reference evidence="4 5" key="1">
    <citation type="journal article" date="2014" name="PLoS ONE">
        <title>Global Analysis of Gene Expression Profiles in Physic Nut (Jatropha curcas L.) Seedlings Exposed to Salt Stress.</title>
        <authorList>
            <person name="Zhang L."/>
            <person name="Zhang C."/>
            <person name="Wu P."/>
            <person name="Chen Y."/>
            <person name="Li M."/>
            <person name="Jiang H."/>
            <person name="Wu G."/>
        </authorList>
    </citation>
    <scope>NUCLEOTIDE SEQUENCE [LARGE SCALE GENOMIC DNA]</scope>
    <source>
        <strain evidence="5">cv. GZQX0401</strain>
        <tissue evidence="4">Young leaves</tissue>
    </source>
</reference>
<feature type="active site" evidence="2">
    <location>
        <position position="164"/>
    </location>
</feature>
<proteinExistence type="inferred from homology"/>
<protein>
    <recommendedName>
        <fullName evidence="3">Alpha/beta hydrolase fold-3 domain-containing protein</fullName>
    </recommendedName>
</protein>
<sequence length="318" mass="35513">MDSSSSSKVALDLSPMLKIYEDGHVERLLGNETVPPSLDPKTQVQSKDVLYCPQHNLSSRLYLPKPSTPNKKLPLLVYFHGGGFFIETAFSPTYHNYLNQLVAEANIIVVSVDYRRAPEHHLPAAYDDSWTALKWVASHFNGNGPETWLNEYADLGKVFLAGDSAGANIAHHMGIRYGQDKIPGINILGIVLIHPYFWGKEAVGDEPKILEMRSKVEGFWTFANPTSSGVDDPLINPCVDQNLGKIGCRKVLVTVAENDILKSRGWYYYEKLKASGWEGEAEIMEAKDENHVFHLFNPSCENAFAMLKKVSSFLNQAN</sequence>
<dbReference type="InterPro" id="IPR033140">
    <property type="entry name" value="Lipase_GDXG_put_SER_AS"/>
</dbReference>
<gene>
    <name evidence="4" type="ORF">JCGZ_22845</name>
</gene>
<evidence type="ECO:0000259" key="3">
    <source>
        <dbReference type="Pfam" id="PF07859"/>
    </source>
</evidence>
<dbReference type="InterPro" id="IPR029058">
    <property type="entry name" value="AB_hydrolase_fold"/>
</dbReference>
<dbReference type="EMBL" id="KK914952">
    <property type="protein sequence ID" value="KDP25940.1"/>
    <property type="molecule type" value="Genomic_DNA"/>
</dbReference>
<dbReference type="SUPFAM" id="SSF53474">
    <property type="entry name" value="alpha/beta-Hydrolases"/>
    <property type="match status" value="1"/>
</dbReference>
<keyword evidence="5" id="KW-1185">Reference proteome</keyword>
<accession>A0A067K102</accession>
<feature type="domain" description="Alpha/beta hydrolase fold-3" evidence="3">
    <location>
        <begin position="76"/>
        <end position="294"/>
    </location>
</feature>
<organism evidence="4 5">
    <name type="scientific">Jatropha curcas</name>
    <name type="common">Barbados nut</name>
    <dbReference type="NCBI Taxonomy" id="180498"/>
    <lineage>
        <taxon>Eukaryota</taxon>
        <taxon>Viridiplantae</taxon>
        <taxon>Streptophyta</taxon>
        <taxon>Embryophyta</taxon>
        <taxon>Tracheophyta</taxon>
        <taxon>Spermatophyta</taxon>
        <taxon>Magnoliopsida</taxon>
        <taxon>eudicotyledons</taxon>
        <taxon>Gunneridae</taxon>
        <taxon>Pentapetalae</taxon>
        <taxon>rosids</taxon>
        <taxon>fabids</taxon>
        <taxon>Malpighiales</taxon>
        <taxon>Euphorbiaceae</taxon>
        <taxon>Crotonoideae</taxon>
        <taxon>Jatropheae</taxon>
        <taxon>Jatropha</taxon>
    </lineage>
</organism>
<dbReference type="AlphaFoldDB" id="A0A067K102"/>
<evidence type="ECO:0000256" key="1">
    <source>
        <dbReference type="ARBA" id="ARBA00010515"/>
    </source>
</evidence>
<dbReference type="Proteomes" id="UP000027138">
    <property type="component" value="Unassembled WGS sequence"/>
</dbReference>
<dbReference type="PANTHER" id="PTHR23024:SF467">
    <property type="entry name" value="CARBOXYLESTERASE 12-RELATED"/>
    <property type="match status" value="1"/>
</dbReference>
<comment type="similarity">
    <text evidence="1">Belongs to the 'GDXG' lipolytic enzyme family.</text>
</comment>